<accession>A0A0A9C7E2</accession>
<reference evidence="1" key="2">
    <citation type="journal article" date="2015" name="Data Brief">
        <title>Shoot transcriptome of the giant reed, Arundo donax.</title>
        <authorList>
            <person name="Barrero R.A."/>
            <person name="Guerrero F.D."/>
            <person name="Moolhuijzen P."/>
            <person name="Goolsby J.A."/>
            <person name="Tidwell J."/>
            <person name="Bellgard S.E."/>
            <person name="Bellgard M.I."/>
        </authorList>
    </citation>
    <scope>NUCLEOTIDE SEQUENCE</scope>
    <source>
        <tissue evidence="1">Shoot tissue taken approximately 20 cm above the soil surface</tissue>
    </source>
</reference>
<sequence length="63" mass="7138">MTIQSVSLLSYDLLNIVKVTRLTPSQIYTNQTLHKTPLLISASNVVTMNWFTVVDHNNMGLFD</sequence>
<evidence type="ECO:0000313" key="1">
    <source>
        <dbReference type="EMBL" id="JAD69330.1"/>
    </source>
</evidence>
<dbReference type="EMBL" id="GBRH01228565">
    <property type="protein sequence ID" value="JAD69330.1"/>
    <property type="molecule type" value="Transcribed_RNA"/>
</dbReference>
<dbReference type="AlphaFoldDB" id="A0A0A9C7E2"/>
<reference evidence="1" key="1">
    <citation type="submission" date="2014-09" db="EMBL/GenBank/DDBJ databases">
        <authorList>
            <person name="Magalhaes I.L.F."/>
            <person name="Oliveira U."/>
            <person name="Santos F.R."/>
            <person name="Vidigal T.H.D.A."/>
            <person name="Brescovit A.D."/>
            <person name="Santos A.J."/>
        </authorList>
    </citation>
    <scope>NUCLEOTIDE SEQUENCE</scope>
    <source>
        <tissue evidence="1">Shoot tissue taken approximately 20 cm above the soil surface</tissue>
    </source>
</reference>
<name>A0A0A9C7E2_ARUDO</name>
<proteinExistence type="predicted"/>
<protein>
    <submittedName>
        <fullName evidence="1">Uncharacterized protein</fullName>
    </submittedName>
</protein>
<organism evidence="1">
    <name type="scientific">Arundo donax</name>
    <name type="common">Giant reed</name>
    <name type="synonym">Donax arundinaceus</name>
    <dbReference type="NCBI Taxonomy" id="35708"/>
    <lineage>
        <taxon>Eukaryota</taxon>
        <taxon>Viridiplantae</taxon>
        <taxon>Streptophyta</taxon>
        <taxon>Embryophyta</taxon>
        <taxon>Tracheophyta</taxon>
        <taxon>Spermatophyta</taxon>
        <taxon>Magnoliopsida</taxon>
        <taxon>Liliopsida</taxon>
        <taxon>Poales</taxon>
        <taxon>Poaceae</taxon>
        <taxon>PACMAD clade</taxon>
        <taxon>Arundinoideae</taxon>
        <taxon>Arundineae</taxon>
        <taxon>Arundo</taxon>
    </lineage>
</organism>